<dbReference type="AlphaFoldDB" id="A0A3B0ZU42"/>
<keyword evidence="1" id="KW-0472">Membrane</keyword>
<accession>A0A3B0ZU42</accession>
<feature type="transmembrane region" description="Helical" evidence="1">
    <location>
        <begin position="56"/>
        <end position="75"/>
    </location>
</feature>
<name>A0A3B0ZU42_9ZZZZ</name>
<protein>
    <recommendedName>
        <fullName evidence="3">DUF3619 family protein</fullName>
    </recommendedName>
</protein>
<proteinExistence type="predicted"/>
<sequence>MSDDEKLIQNLQNKVKLSQSTLDSKTLEQLSAARRTAIESLNTNSSRWWQLSITHYSLATSFALVLSLTIFFSVYTGDSLEYDLDVVAITEDLELLEDLDFYLWIVDSVENES</sequence>
<keyword evidence="1" id="KW-0812">Transmembrane</keyword>
<evidence type="ECO:0008006" key="3">
    <source>
        <dbReference type="Google" id="ProtNLM"/>
    </source>
</evidence>
<reference evidence="2" key="1">
    <citation type="submission" date="2018-06" db="EMBL/GenBank/DDBJ databases">
        <authorList>
            <person name="Zhirakovskaya E."/>
        </authorList>
    </citation>
    <scope>NUCLEOTIDE SEQUENCE</scope>
</reference>
<evidence type="ECO:0000256" key="1">
    <source>
        <dbReference type="SAM" id="Phobius"/>
    </source>
</evidence>
<evidence type="ECO:0000313" key="2">
    <source>
        <dbReference type="EMBL" id="VAW91593.1"/>
    </source>
</evidence>
<gene>
    <name evidence="2" type="ORF">MNBD_GAMMA22-2768</name>
</gene>
<dbReference type="EMBL" id="UOFS01000006">
    <property type="protein sequence ID" value="VAW91593.1"/>
    <property type="molecule type" value="Genomic_DNA"/>
</dbReference>
<organism evidence="2">
    <name type="scientific">hydrothermal vent metagenome</name>
    <dbReference type="NCBI Taxonomy" id="652676"/>
    <lineage>
        <taxon>unclassified sequences</taxon>
        <taxon>metagenomes</taxon>
        <taxon>ecological metagenomes</taxon>
    </lineage>
</organism>
<keyword evidence="1" id="KW-1133">Transmembrane helix</keyword>